<evidence type="ECO:0000256" key="1">
    <source>
        <dbReference type="ARBA" id="ARBA00022491"/>
    </source>
</evidence>
<dbReference type="PROSITE" id="PS50977">
    <property type="entry name" value="HTH_TETR_2"/>
    <property type="match status" value="1"/>
</dbReference>
<protein>
    <submittedName>
        <fullName evidence="8">TetR/AcrR family transcriptional regulator</fullName>
    </submittedName>
</protein>
<keyword evidence="9" id="KW-1185">Reference proteome</keyword>
<proteinExistence type="predicted"/>
<dbReference type="InterPro" id="IPR036271">
    <property type="entry name" value="Tet_transcr_reg_TetR-rel_C_sf"/>
</dbReference>
<dbReference type="InterPro" id="IPR050109">
    <property type="entry name" value="HTH-type_TetR-like_transc_reg"/>
</dbReference>
<dbReference type="Gene3D" id="1.10.357.10">
    <property type="entry name" value="Tetracycline Repressor, domain 2"/>
    <property type="match status" value="1"/>
</dbReference>
<keyword evidence="3 5" id="KW-0238">DNA-binding</keyword>
<keyword evidence="1" id="KW-0678">Repressor</keyword>
<reference evidence="9" key="1">
    <citation type="journal article" date="2019" name="Int. J. Syst. Evol. Microbiol.">
        <title>The Global Catalogue of Microorganisms (GCM) 10K type strain sequencing project: providing services to taxonomists for standard genome sequencing and annotation.</title>
        <authorList>
            <consortium name="The Broad Institute Genomics Platform"/>
            <consortium name="The Broad Institute Genome Sequencing Center for Infectious Disease"/>
            <person name="Wu L."/>
            <person name="Ma J."/>
        </authorList>
    </citation>
    <scope>NUCLEOTIDE SEQUENCE [LARGE SCALE GENOMIC DNA]</scope>
    <source>
        <strain evidence="9">JCM 16898</strain>
    </source>
</reference>
<dbReference type="PANTHER" id="PTHR30055:SF234">
    <property type="entry name" value="HTH-TYPE TRANSCRIPTIONAL REGULATOR BETI"/>
    <property type="match status" value="1"/>
</dbReference>
<keyword evidence="4" id="KW-0804">Transcription</keyword>
<feature type="domain" description="HTH tetR-type" evidence="7">
    <location>
        <begin position="19"/>
        <end position="79"/>
    </location>
</feature>
<evidence type="ECO:0000313" key="8">
    <source>
        <dbReference type="EMBL" id="GAA3544656.1"/>
    </source>
</evidence>
<accession>A0ABP6W5M5</accession>
<dbReference type="InterPro" id="IPR009057">
    <property type="entry name" value="Homeodomain-like_sf"/>
</dbReference>
<evidence type="ECO:0000256" key="6">
    <source>
        <dbReference type="SAM" id="MobiDB-lite"/>
    </source>
</evidence>
<evidence type="ECO:0000259" key="7">
    <source>
        <dbReference type="PROSITE" id="PS50977"/>
    </source>
</evidence>
<dbReference type="PANTHER" id="PTHR30055">
    <property type="entry name" value="HTH-TYPE TRANSCRIPTIONAL REGULATOR RUTR"/>
    <property type="match status" value="1"/>
</dbReference>
<dbReference type="Pfam" id="PF00440">
    <property type="entry name" value="TetR_N"/>
    <property type="match status" value="1"/>
</dbReference>
<comment type="caution">
    <text evidence="8">The sequence shown here is derived from an EMBL/GenBank/DDBJ whole genome shotgun (WGS) entry which is preliminary data.</text>
</comment>
<evidence type="ECO:0000313" key="9">
    <source>
        <dbReference type="Proteomes" id="UP001500689"/>
    </source>
</evidence>
<feature type="compositionally biased region" description="Basic and acidic residues" evidence="6">
    <location>
        <begin position="9"/>
        <end position="18"/>
    </location>
</feature>
<evidence type="ECO:0000256" key="2">
    <source>
        <dbReference type="ARBA" id="ARBA00023015"/>
    </source>
</evidence>
<evidence type="ECO:0000256" key="5">
    <source>
        <dbReference type="PROSITE-ProRule" id="PRU00335"/>
    </source>
</evidence>
<dbReference type="PRINTS" id="PR00455">
    <property type="entry name" value="HTHTETR"/>
</dbReference>
<organism evidence="8 9">
    <name type="scientific">Amycolatopsis ultiminotia</name>
    <dbReference type="NCBI Taxonomy" id="543629"/>
    <lineage>
        <taxon>Bacteria</taxon>
        <taxon>Bacillati</taxon>
        <taxon>Actinomycetota</taxon>
        <taxon>Actinomycetes</taxon>
        <taxon>Pseudonocardiales</taxon>
        <taxon>Pseudonocardiaceae</taxon>
        <taxon>Amycolatopsis</taxon>
    </lineage>
</organism>
<evidence type="ECO:0000256" key="4">
    <source>
        <dbReference type="ARBA" id="ARBA00023163"/>
    </source>
</evidence>
<dbReference type="InterPro" id="IPR001647">
    <property type="entry name" value="HTH_TetR"/>
</dbReference>
<dbReference type="EMBL" id="BAAAZN010000005">
    <property type="protein sequence ID" value="GAA3544656.1"/>
    <property type="molecule type" value="Genomic_DNA"/>
</dbReference>
<keyword evidence="2" id="KW-0805">Transcription regulation</keyword>
<feature type="region of interest" description="Disordered" evidence="6">
    <location>
        <begin position="1"/>
        <end position="20"/>
    </location>
</feature>
<evidence type="ECO:0000256" key="3">
    <source>
        <dbReference type="ARBA" id="ARBA00023125"/>
    </source>
</evidence>
<gene>
    <name evidence="8" type="ORF">GCM10022222_30420</name>
</gene>
<feature type="DNA-binding region" description="H-T-H motif" evidence="5">
    <location>
        <begin position="42"/>
        <end position="61"/>
    </location>
</feature>
<dbReference type="Pfam" id="PF13977">
    <property type="entry name" value="TetR_C_6"/>
    <property type="match status" value="1"/>
</dbReference>
<name>A0ABP6W5M5_9PSEU</name>
<dbReference type="InterPro" id="IPR039538">
    <property type="entry name" value="BetI_C"/>
</dbReference>
<dbReference type="SUPFAM" id="SSF46689">
    <property type="entry name" value="Homeodomain-like"/>
    <property type="match status" value="1"/>
</dbReference>
<dbReference type="Proteomes" id="UP001500689">
    <property type="component" value="Unassembled WGS sequence"/>
</dbReference>
<sequence length="215" mass="22641">MLTGMPAESPRRTQEQRRTTTGAALLAAAAELVVESGVRAVTLARVGERAGYSRGIVTHHFGSKQALLDALAKASQGGFVPGIGDVPPGLDRLVLLIEGYVRELGRDGVNGRAFLLLWAEAATAAELSGTFRERDEAFRAELSGDVEAGLRDGTMRADLVPRDVAVAVLGQVRGIGLQRLLDPDAVDTERLSGAVAGQWRRALCAEAGADGEVRS</sequence>
<dbReference type="SUPFAM" id="SSF48498">
    <property type="entry name" value="Tetracyclin repressor-like, C-terminal domain"/>
    <property type="match status" value="1"/>
</dbReference>